<organism evidence="1">
    <name type="scientific">Limosilactobacillus reuteri subsp. suis (strain ATCC 53608 / LMG 31752 / 1063)</name>
    <name type="common">Lactobacillus reuteri</name>
    <dbReference type="NCBI Taxonomy" id="927703"/>
    <lineage>
        <taxon>Bacteria</taxon>
        <taxon>Bacillati</taxon>
        <taxon>Bacillota</taxon>
        <taxon>Bacilli</taxon>
        <taxon>Lactobacillales</taxon>
        <taxon>Lactobacillaceae</taxon>
        <taxon>Limosilactobacillus</taxon>
    </lineage>
</organism>
<dbReference type="AlphaFoldDB" id="F8KGQ5"/>
<gene>
    <name evidence="1" type="ORF">LRATCC53608_1902</name>
</gene>
<proteinExistence type="predicted"/>
<reference evidence="1" key="2">
    <citation type="submission" date="2011-05" db="EMBL/GenBank/DDBJ databases">
        <authorList>
            <person name="Davey R."/>
        </authorList>
    </citation>
    <scope>NUCLEOTIDE SEQUENCE</scope>
    <source>
        <strain evidence="1">ATCC 53608</strain>
    </source>
</reference>
<accession>A0A0S4NRW3</accession>
<reference evidence="1" key="1">
    <citation type="journal article" date="2011" name="J. Bacteriol.">
        <title>Genome sequence of the vertebrate gut symbiont Lactobacillus reuteri ATCC 53608.</title>
        <authorList>
            <person name="Heavens D."/>
            <person name="Tailford L.E."/>
            <person name="Crossman L."/>
            <person name="Jeffers F."/>
            <person name="Mackenzie D.A."/>
            <person name="Caccamo M."/>
            <person name="Juge N."/>
        </authorList>
    </citation>
    <scope>NUCLEOTIDE SEQUENCE [LARGE SCALE GENOMIC DNA]</scope>
    <source>
        <strain evidence="1">ATCC 53608</strain>
    </source>
</reference>
<dbReference type="HOGENOM" id="CLU_319530_0_0_9"/>
<dbReference type="EMBL" id="FR854373">
    <property type="protein sequence ID" value="CCC04656.1"/>
    <property type="molecule type" value="Genomic_DNA"/>
</dbReference>
<name>F8KGQ5_LIMR5</name>
<sequence>MQMERVFVMEKEDFNKKLSRKQLKLTRYSHSRNAVYRAILAMLDAIDTDNIKQSDYGDTLKLYDLVLDLMVSDSSRLSAKSRMFFVSEHWSYMVNDPYIVDTDNYGYSPYYQYALGPDNKPLNLGDQFGEMAHLDVESDGSRKARRSKVCPDIKFNTPDKWQFGSAWNDEGYPTKFDKNGRPVLDGWSKSEYDKLDNFASWLTRNGYGKTRNRVQLFLSFHTLDSAENVVDGVAEHLAAHAHGFIQTANAISRYTLMQHLDFDFDFYISTFNWLATSNVDHIIQRGLTFLRQLAGAVKNYQLASDKHETLLYLVHDSRSAVKADKPSYRPSWVFSWLPEQPDASYSSISGAWDDTPTNLGDQAIVNNLHSAINQENGAVAMVGRTKNEHKRFTMRDVATIREVANGNRYYVQPIVVAFMNLVYAKRVEITDFWDLLRCAVNQDDYIRLTTMPNSSKKPSLTSLYDKASKAYIRDKQLNGTVHKETFMVLGQMGGTGKSRLAAELARYYDCGREPLTATHKTTDLTFDPFQDYAGQQSVILDEVAGNDFSLPDLKGLLDPYSKNAQGSRYNNVSLWNVKRLFLTAVYPDGLTGYVKDVLAHAPGATNGGYLEKVLDANGKPTWQIKTDDASQQRYMSDFTQLSRRLGVLITVNHSKTATQIVVSIRNAKDADAVSLVGNSLRFVHIKETSFRVNYRITDAVSSDKMAALARKIAKCVDLLQAKANAVYEQHGTACFVDDYDHEFIDSGETLGLRDESPLTVIETPAKLHERHQESQLSDARNQLQSIFKDVMSPLTRHDINSSGNGVKFTLNNLVDVLNYWYSVDVTENAQSLDWIVDDSNDHLGSRLDVTMNLLSVFESFGFRDVEDCQKAVNDYLLLVTGVDNALVLKDSDDTEPTGSWSDYVESLAN</sequence>
<accession>F8KGQ5</accession>
<evidence type="ECO:0000313" key="1">
    <source>
        <dbReference type="EMBL" id="CCC04656.1"/>
    </source>
</evidence>
<protein>
    <submittedName>
        <fullName evidence="1">Putative replication initiator protein</fullName>
    </submittedName>
</protein>